<evidence type="ECO:0000313" key="2">
    <source>
        <dbReference type="Proteomes" id="UP000515591"/>
    </source>
</evidence>
<organism evidence="1 2">
    <name type="scientific">Metapseudomonas otitidis</name>
    <dbReference type="NCBI Taxonomy" id="319939"/>
    <lineage>
        <taxon>Bacteria</taxon>
        <taxon>Pseudomonadati</taxon>
        <taxon>Pseudomonadota</taxon>
        <taxon>Gammaproteobacteria</taxon>
        <taxon>Pseudomonadales</taxon>
        <taxon>Pseudomonadaceae</taxon>
        <taxon>Metapseudomonas</taxon>
    </lineage>
</organism>
<dbReference type="AlphaFoldDB" id="A0A1I0UFJ1"/>
<protein>
    <submittedName>
        <fullName evidence="1">Uncharacterized protein</fullName>
    </submittedName>
</protein>
<dbReference type="EMBL" id="AP022213">
    <property type="protein sequence ID" value="BBT16470.1"/>
    <property type="molecule type" value="Genomic_DNA"/>
</dbReference>
<gene>
    <name evidence="1" type="ORF">WP8S17C03_25190</name>
</gene>
<dbReference type="STRING" id="319939.SAMN05216263_11176"/>
<proteinExistence type="predicted"/>
<dbReference type="RefSeq" id="WP_074971110.1">
    <property type="nucleotide sequence ID" value="NZ_AP022213.1"/>
</dbReference>
<name>A0A1I0UFJ1_9GAMM</name>
<reference evidence="1 2" key="1">
    <citation type="submission" date="2019-12" db="EMBL/GenBank/DDBJ databases">
        <title>complete genome sequences of Pseudomonas otitidis str. WP8-S17-CRE-03 isolated from wastewater treatment plant effluent.</title>
        <authorList>
            <person name="Sekizuka T."/>
            <person name="Itokawa K."/>
            <person name="Yatsu K."/>
            <person name="Inamine Y."/>
            <person name="Kuroda M."/>
        </authorList>
    </citation>
    <scope>NUCLEOTIDE SEQUENCE [LARGE SCALE GENOMIC DNA]</scope>
    <source>
        <strain evidence="1 2">WP8-S17-CRE-03</strain>
    </source>
</reference>
<dbReference type="Proteomes" id="UP000515591">
    <property type="component" value="Chromosome"/>
</dbReference>
<evidence type="ECO:0000313" key="1">
    <source>
        <dbReference type="EMBL" id="BBT16470.1"/>
    </source>
</evidence>
<sequence>MGTRHLALGALLGLAAGPLLAAPYEGYDEFYAGLGRNLFPGEGLELQQACTDEPRHCLWTNALGVAAERYPDALWSAPGELGSEAPAGWPALVFDGSSLAVAGRTLSLADAVNLAPADWGGTSPQDPESLASVTAWQQGTDLCLELHYNGSGRMARYSGVLVVRGGNLHVLPPLFAACGAVREGGNGVFFYPDTRYLEGPGDLPPGVQMDYRRSDGAASAETYRLRFSEPDNPYRFVIEPAPR</sequence>
<accession>A0A1I0UFJ1</accession>